<dbReference type="RefSeq" id="WP_176758477.1">
    <property type="nucleotide sequence ID" value="NZ_FNCE01000001.1"/>
</dbReference>
<accession>A0A1G7M826</accession>
<name>A0A1G7M826_9PROT</name>
<dbReference type="Pfam" id="PF13469">
    <property type="entry name" value="Sulfotransfer_3"/>
    <property type="match status" value="1"/>
</dbReference>
<dbReference type="GO" id="GO:0008476">
    <property type="term" value="F:protein-tyrosine sulfotransferase activity"/>
    <property type="evidence" value="ECO:0007669"/>
    <property type="project" value="InterPro"/>
</dbReference>
<dbReference type="EMBL" id="FNCE01000001">
    <property type="protein sequence ID" value="SDF57903.1"/>
    <property type="molecule type" value="Genomic_DNA"/>
</dbReference>
<dbReference type="AlphaFoldDB" id="A0A1G7M826"/>
<reference evidence="2 3" key="1">
    <citation type="submission" date="2016-10" db="EMBL/GenBank/DDBJ databases">
        <authorList>
            <person name="de Groot N.N."/>
        </authorList>
    </citation>
    <scope>NUCLEOTIDE SEQUENCE [LARGE SCALE GENOMIC DNA]</scope>
    <source>
        <strain evidence="2 3">DSM 25584</strain>
    </source>
</reference>
<evidence type="ECO:0000256" key="1">
    <source>
        <dbReference type="ARBA" id="ARBA00022679"/>
    </source>
</evidence>
<dbReference type="PANTHER" id="PTHR12788">
    <property type="entry name" value="PROTEIN-TYROSINE SULFOTRANSFERASE 2"/>
    <property type="match status" value="1"/>
</dbReference>
<dbReference type="InterPro" id="IPR027417">
    <property type="entry name" value="P-loop_NTPase"/>
</dbReference>
<dbReference type="Gene3D" id="3.40.50.300">
    <property type="entry name" value="P-loop containing nucleotide triphosphate hydrolases"/>
    <property type="match status" value="1"/>
</dbReference>
<evidence type="ECO:0000313" key="2">
    <source>
        <dbReference type="EMBL" id="SDF57903.1"/>
    </source>
</evidence>
<sequence length="337" mass="36331">MTLSLRHGAHLGGRVLHETATTLRHAVPGLVRTPFCGGGELVRAQAQLIRHVAAFRESTTAYARLRRLIARHGDAGLDLAPDPPRPERFVVFIGQSRSGHSLVGSLLDAHPEIAIAHEMHALKHLAAGAAFDDVLAAAALNAQIFQRLGRSYTGYDYAVAGQHQGTWTLLVAAGDKKGNGSTRVLQRRPDAVAAAEARLPVPVCYVNVVRDPWDNVATKALRTGRPVTEAARIFTANARTIAELTERAPERVSTLHLDQLIAEPAPVLRQLIAFLGASAPERAYLDACAALLFTKPSRTRERVTWSAEAVAELDAACRDIPFLQRYARGAEADSAPA</sequence>
<protein>
    <submittedName>
        <fullName evidence="2">Sulfotransferase family protein</fullName>
    </submittedName>
</protein>
<dbReference type="PANTHER" id="PTHR12788:SF8">
    <property type="entry name" value="PROTEIN-TYROSINE SULFOTRANSFERASE"/>
    <property type="match status" value="1"/>
</dbReference>
<dbReference type="STRING" id="1082479.SAMN05216241_101516"/>
<dbReference type="Proteomes" id="UP000199415">
    <property type="component" value="Unassembled WGS sequence"/>
</dbReference>
<gene>
    <name evidence="2" type="ORF">SAMN05216241_101516</name>
</gene>
<proteinExistence type="predicted"/>
<dbReference type="InterPro" id="IPR026634">
    <property type="entry name" value="TPST-like"/>
</dbReference>
<dbReference type="SUPFAM" id="SSF52540">
    <property type="entry name" value="P-loop containing nucleoside triphosphate hydrolases"/>
    <property type="match status" value="1"/>
</dbReference>
<keyword evidence="3" id="KW-1185">Reference proteome</keyword>
<organism evidence="2 3">
    <name type="scientific">Limimonas halophila</name>
    <dbReference type="NCBI Taxonomy" id="1082479"/>
    <lineage>
        <taxon>Bacteria</taxon>
        <taxon>Pseudomonadati</taxon>
        <taxon>Pseudomonadota</taxon>
        <taxon>Alphaproteobacteria</taxon>
        <taxon>Rhodospirillales</taxon>
        <taxon>Rhodovibrionaceae</taxon>
        <taxon>Limimonas</taxon>
    </lineage>
</organism>
<keyword evidence="1 2" id="KW-0808">Transferase</keyword>
<evidence type="ECO:0000313" key="3">
    <source>
        <dbReference type="Proteomes" id="UP000199415"/>
    </source>
</evidence>